<dbReference type="PANTHER" id="PTHR23412">
    <property type="entry name" value="STEREOCILIN RELATED"/>
    <property type="match status" value="1"/>
</dbReference>
<evidence type="ECO:0000256" key="3">
    <source>
        <dbReference type="SAM" id="MobiDB-lite"/>
    </source>
</evidence>
<proteinExistence type="predicted"/>
<gene>
    <name evidence="6" type="ORF">PYX00_005424</name>
</gene>
<keyword evidence="1 5" id="KW-0732">Signal</keyword>
<dbReference type="PANTHER" id="PTHR23412:SF17">
    <property type="entry name" value="OTOANCORIN"/>
    <property type="match status" value="1"/>
</dbReference>
<feature type="signal peptide" evidence="5">
    <location>
        <begin position="1"/>
        <end position="16"/>
    </location>
</feature>
<dbReference type="GO" id="GO:0009986">
    <property type="term" value="C:cell surface"/>
    <property type="evidence" value="ECO:0007669"/>
    <property type="project" value="TreeGrafter"/>
</dbReference>
<evidence type="ECO:0000256" key="4">
    <source>
        <dbReference type="SAM" id="Phobius"/>
    </source>
</evidence>
<organism evidence="6">
    <name type="scientific">Menopon gallinae</name>
    <name type="common">poultry shaft louse</name>
    <dbReference type="NCBI Taxonomy" id="328185"/>
    <lineage>
        <taxon>Eukaryota</taxon>
        <taxon>Metazoa</taxon>
        <taxon>Ecdysozoa</taxon>
        <taxon>Arthropoda</taxon>
        <taxon>Hexapoda</taxon>
        <taxon>Insecta</taxon>
        <taxon>Pterygota</taxon>
        <taxon>Neoptera</taxon>
        <taxon>Paraneoptera</taxon>
        <taxon>Psocodea</taxon>
        <taxon>Troctomorpha</taxon>
        <taxon>Phthiraptera</taxon>
        <taxon>Amblycera</taxon>
        <taxon>Menoponidae</taxon>
        <taxon>Menopon</taxon>
    </lineage>
</organism>
<reference evidence="6" key="1">
    <citation type="journal article" date="2024" name="Gigascience">
        <title>Chromosome-level genome of the poultry shaft louse Menopon gallinae provides insight into the host-switching and adaptive evolution of parasitic lice.</title>
        <authorList>
            <person name="Xu Y."/>
            <person name="Ma L."/>
            <person name="Liu S."/>
            <person name="Liang Y."/>
            <person name="Liu Q."/>
            <person name="He Z."/>
            <person name="Tian L."/>
            <person name="Duan Y."/>
            <person name="Cai W."/>
            <person name="Li H."/>
            <person name="Song F."/>
        </authorList>
    </citation>
    <scope>NUCLEOTIDE SEQUENCE</scope>
    <source>
        <strain evidence="6">Cailab_2023a</strain>
    </source>
</reference>
<sequence>MWRIWFFFGILEISFGAPVKTNQGEGAPSSELFVLNCLLSSPLNSCDDVKRTVEKIPKRIQKLYEKLKKPIKDITNNELLDTDALDSIPISLLYLIPKIRLHSMSGLMASNIVRKYPLDDALTMKILGLLTDDTKVQDFLDGLSKYDDPVLENDYDSYEDDAPVLDIPFISPAVEEEVGIALSKWFPNGSHWQFWLFQKSMMSGTPILANLPNYFLENLPLKTTEKFLYHLRNWRWDRNYPSVYDDFSSSASLWTRHTMAIRRVWAHVVLTKAEEPGRWSSRMLNQLGFLLTGATPDELKNLPTSLRFSQNSHILLQLDWSPLQARSVFDVLYSDLNELNGNDLNNLKNMVVNLLPRQLQQFSENATNFEPIMKSDDKISLATKKQMLELQIAHKVLKNHTKGVEPIQWKHKISSLGKFVHIVPASRLQVFENESFSLQTLGKIDSSYLTYRQIRYLTKSGGVADFNLLQEEAILSLKSFLKSVPSVTLTNVNANKLFQSVKEHLLMFTSGDSLSSMAAILAKIRSSFADISFLEKMLYHREYQQYFNLLGSRDITRNFKNISNNLFILVNKDANLERNIRLLPYNTLFALLSKHRQDVLASEGSWTYENLIDSSLKMYISGLSCSDIQHLEMADFMPVIGYYVRHRRALGQVFPKNMQHCGKNALMHYLKMKAQLRDMKYEPNGILHLLESYEVKAVGGYILSGLPVNMIISTSRKQQIISEIGKLTIPELLTATSFENLKHLANSFYEEPTQYQLKAISALGNLVWFLSDENIRRVNAADFKIFLESQEEISNRALCLSEAERNSWRLFLVNVYGNPEVWSPGNLKELGDLLMVFDNYELGRINRTSWAEAADVLAQSASYFSLMEWPGKPQPVHLYEVCLEVLEVPERPSFRTSVKNLHRLYLEAAQYLLDTVVPSPQLLKLDEKNKVFKGDESMGKLHFTPTLLENDERNNTSEIRQSVVSDNIGANVTSETETKLGDVDNVTMSEPLSETSSSTEVPAKVNSKTDPGVYSTTEDLFEDGSFSDMVQGDQEFGEKDDYDYESDYPAYREYDEVEEPDQSPVTPALSEAEATERLKKMLLSPLNIFKIFSNNNNNNNNDNDNGGSSSQASSKAKRSVDGVSEQNSPEERTISGYKSVEEKKEELRLHGSRDLVIEVPVNTSDKLRFDCPSKKDIKITCDAIRILGKSASLVLDEEDIKNMSDVELEDCSEVLGSLDLDKDLRVVIWKRLKEWKQSGNLLEVGNLVSAIEEDELPDIVLDLSQPWGYENLHTLSKHISDPFLMSQAADEFLTKNTNLTTLSYESATALGPLICTMTLAHQRKLLLSQSHVFVDVAPVLGNSIKCENKIFESCMYHLALISTSEEAFGKTQKWDASDVSTLGTIVAGLPKEDLNDGKGNGLRPEAFEGLTPEALSCMPSDSLKVLSEEQLSHIPAMTVAVLSPTQRSILSPSQSAVLDRFLLETPENFESTISGSASQPKTTYTIYLSVTIYAIYYFFPFRTFS</sequence>
<comment type="caution">
    <text evidence="6">The sequence shown here is derived from an EMBL/GenBank/DDBJ whole genome shotgun (WGS) entry which is preliminary data.</text>
</comment>
<dbReference type="InterPro" id="IPR026664">
    <property type="entry name" value="Stereocilin-rel"/>
</dbReference>
<keyword evidence="2" id="KW-0325">Glycoprotein</keyword>
<protein>
    <submittedName>
        <fullName evidence="6">Uncharacterized protein</fullName>
    </submittedName>
</protein>
<dbReference type="EMBL" id="JARGDH010000003">
    <property type="protein sequence ID" value="KAL0272466.1"/>
    <property type="molecule type" value="Genomic_DNA"/>
</dbReference>
<keyword evidence="4" id="KW-0812">Transmembrane</keyword>
<accession>A0AAW2HS38</accession>
<feature type="compositionally biased region" description="Basic and acidic residues" evidence="3">
    <location>
        <begin position="1129"/>
        <end position="1139"/>
    </location>
</feature>
<feature type="transmembrane region" description="Helical" evidence="4">
    <location>
        <begin position="1484"/>
        <end position="1501"/>
    </location>
</feature>
<evidence type="ECO:0000313" key="6">
    <source>
        <dbReference type="EMBL" id="KAL0272466.1"/>
    </source>
</evidence>
<feature type="region of interest" description="Disordered" evidence="3">
    <location>
        <begin position="1097"/>
        <end position="1139"/>
    </location>
</feature>
<evidence type="ECO:0000256" key="5">
    <source>
        <dbReference type="SAM" id="SignalP"/>
    </source>
</evidence>
<feature type="compositionally biased region" description="Low complexity" evidence="3">
    <location>
        <begin position="988"/>
        <end position="1000"/>
    </location>
</feature>
<name>A0AAW2HS38_9NEOP</name>
<feature type="region of interest" description="Disordered" evidence="3">
    <location>
        <begin position="988"/>
        <end position="1013"/>
    </location>
</feature>
<evidence type="ECO:0000256" key="1">
    <source>
        <dbReference type="ARBA" id="ARBA00022729"/>
    </source>
</evidence>
<evidence type="ECO:0000256" key="2">
    <source>
        <dbReference type="ARBA" id="ARBA00023180"/>
    </source>
</evidence>
<keyword evidence="4" id="KW-0472">Membrane</keyword>
<keyword evidence="4" id="KW-1133">Transmembrane helix</keyword>
<dbReference type="GO" id="GO:0007160">
    <property type="term" value="P:cell-matrix adhesion"/>
    <property type="evidence" value="ECO:0007669"/>
    <property type="project" value="TreeGrafter"/>
</dbReference>
<feature type="compositionally biased region" description="Low complexity" evidence="3">
    <location>
        <begin position="1097"/>
        <end position="1110"/>
    </location>
</feature>
<feature type="chain" id="PRO_5043935010" evidence="5">
    <location>
        <begin position="17"/>
        <end position="1505"/>
    </location>
</feature>